<feature type="domain" description="Rieske" evidence="5">
    <location>
        <begin position="3"/>
        <end position="78"/>
    </location>
</feature>
<evidence type="ECO:0000256" key="3">
    <source>
        <dbReference type="ARBA" id="ARBA00023004"/>
    </source>
</evidence>
<keyword evidence="3" id="KW-0408">Iron</keyword>
<evidence type="ECO:0000256" key="4">
    <source>
        <dbReference type="ARBA" id="ARBA00023014"/>
    </source>
</evidence>
<protein>
    <recommendedName>
        <fullName evidence="5">Rieske domain-containing protein</fullName>
    </recommendedName>
</protein>
<keyword evidence="7" id="KW-1185">Reference proteome</keyword>
<dbReference type="InterPro" id="IPR036922">
    <property type="entry name" value="Rieske_2Fe-2S_sf"/>
</dbReference>
<gene>
    <name evidence="6" type="ORF">GCM10023322_06280</name>
</gene>
<dbReference type="InterPro" id="IPR017941">
    <property type="entry name" value="Rieske_2Fe-2S"/>
</dbReference>
<evidence type="ECO:0000313" key="6">
    <source>
        <dbReference type="EMBL" id="GAA5178639.1"/>
    </source>
</evidence>
<evidence type="ECO:0000256" key="1">
    <source>
        <dbReference type="ARBA" id="ARBA00022714"/>
    </source>
</evidence>
<dbReference type="EMBL" id="BAABJQ010000002">
    <property type="protein sequence ID" value="GAA5178639.1"/>
    <property type="molecule type" value="Genomic_DNA"/>
</dbReference>
<dbReference type="PROSITE" id="PS51296">
    <property type="entry name" value="RIESKE"/>
    <property type="match status" value="1"/>
</dbReference>
<dbReference type="SUPFAM" id="SSF50022">
    <property type="entry name" value="ISP domain"/>
    <property type="match status" value="1"/>
</dbReference>
<dbReference type="Pfam" id="PF00355">
    <property type="entry name" value="Rieske"/>
    <property type="match status" value="1"/>
</dbReference>
<comment type="caution">
    <text evidence="6">The sequence shown here is derived from an EMBL/GenBank/DDBJ whole genome shotgun (WGS) entry which is preliminary data.</text>
</comment>
<dbReference type="RefSeq" id="WP_345625887.1">
    <property type="nucleotide sequence ID" value="NZ_BAABJQ010000002.1"/>
</dbReference>
<keyword evidence="4" id="KW-0411">Iron-sulfur</keyword>
<evidence type="ECO:0000313" key="7">
    <source>
        <dbReference type="Proteomes" id="UP001501570"/>
    </source>
</evidence>
<accession>A0ABP9RKJ5</accession>
<keyword evidence="1" id="KW-0001">2Fe-2S</keyword>
<evidence type="ECO:0000256" key="2">
    <source>
        <dbReference type="ARBA" id="ARBA00022723"/>
    </source>
</evidence>
<name>A0ABP9RKJ5_9ACTN</name>
<sequence length="102" mass="11332">MTPRRWDLGDLPVDGIRPVDRRTCVSRTAAGVFAFARRCPHAGADLANGYVVDGWVRCAWHNLPFELSSGLGPCASVPRLWTQKLTMVAPETYELSTEDDTR</sequence>
<organism evidence="6 7">
    <name type="scientific">Rugosimonospora acidiphila</name>
    <dbReference type="NCBI Taxonomy" id="556531"/>
    <lineage>
        <taxon>Bacteria</taxon>
        <taxon>Bacillati</taxon>
        <taxon>Actinomycetota</taxon>
        <taxon>Actinomycetes</taxon>
        <taxon>Micromonosporales</taxon>
        <taxon>Micromonosporaceae</taxon>
        <taxon>Rugosimonospora</taxon>
    </lineage>
</organism>
<keyword evidence="2" id="KW-0479">Metal-binding</keyword>
<proteinExistence type="predicted"/>
<dbReference type="Gene3D" id="2.102.10.10">
    <property type="entry name" value="Rieske [2Fe-2S] iron-sulphur domain"/>
    <property type="match status" value="1"/>
</dbReference>
<reference evidence="7" key="1">
    <citation type="journal article" date="2019" name="Int. J. Syst. Evol. Microbiol.">
        <title>The Global Catalogue of Microorganisms (GCM) 10K type strain sequencing project: providing services to taxonomists for standard genome sequencing and annotation.</title>
        <authorList>
            <consortium name="The Broad Institute Genomics Platform"/>
            <consortium name="The Broad Institute Genome Sequencing Center for Infectious Disease"/>
            <person name="Wu L."/>
            <person name="Ma J."/>
        </authorList>
    </citation>
    <scope>NUCLEOTIDE SEQUENCE [LARGE SCALE GENOMIC DNA]</scope>
    <source>
        <strain evidence="7">JCM 18304</strain>
    </source>
</reference>
<dbReference type="Proteomes" id="UP001501570">
    <property type="component" value="Unassembled WGS sequence"/>
</dbReference>
<evidence type="ECO:0000259" key="5">
    <source>
        <dbReference type="PROSITE" id="PS51296"/>
    </source>
</evidence>